<gene>
    <name evidence="1" type="ORF">PHYSODRAFT_306224</name>
</gene>
<proteinExistence type="predicted"/>
<dbReference type="RefSeq" id="XP_009536368.1">
    <property type="nucleotide sequence ID" value="XM_009538073.1"/>
</dbReference>
<evidence type="ECO:0000313" key="1">
    <source>
        <dbReference type="EMBL" id="EGZ08196.1"/>
    </source>
</evidence>
<accession>G5A8H0</accession>
<dbReference type="GeneID" id="20642673"/>
<name>G5A8H0_PHYSP</name>
<dbReference type="InParanoid" id="G5A8H0"/>
<dbReference type="Proteomes" id="UP000002640">
    <property type="component" value="Unassembled WGS sequence"/>
</dbReference>
<dbReference type="EMBL" id="JH159161">
    <property type="protein sequence ID" value="EGZ08196.1"/>
    <property type="molecule type" value="Genomic_DNA"/>
</dbReference>
<protein>
    <submittedName>
        <fullName evidence="1">Uncharacterized protein</fullName>
    </submittedName>
</protein>
<reference evidence="1 2" key="1">
    <citation type="journal article" date="2006" name="Science">
        <title>Phytophthora genome sequences uncover evolutionary origins and mechanisms of pathogenesis.</title>
        <authorList>
            <person name="Tyler B.M."/>
            <person name="Tripathy S."/>
            <person name="Zhang X."/>
            <person name="Dehal P."/>
            <person name="Jiang R.H."/>
            <person name="Aerts A."/>
            <person name="Arredondo F.D."/>
            <person name="Baxter L."/>
            <person name="Bensasson D."/>
            <person name="Beynon J.L."/>
            <person name="Chapman J."/>
            <person name="Damasceno C.M."/>
            <person name="Dorrance A.E."/>
            <person name="Dou D."/>
            <person name="Dickerman A.W."/>
            <person name="Dubchak I.L."/>
            <person name="Garbelotto M."/>
            <person name="Gijzen M."/>
            <person name="Gordon S.G."/>
            <person name="Govers F."/>
            <person name="Grunwald N.J."/>
            <person name="Huang W."/>
            <person name="Ivors K.L."/>
            <person name="Jones R.W."/>
            <person name="Kamoun S."/>
            <person name="Krampis K."/>
            <person name="Lamour K.H."/>
            <person name="Lee M.K."/>
            <person name="McDonald W.H."/>
            <person name="Medina M."/>
            <person name="Meijer H.J."/>
            <person name="Nordberg E.K."/>
            <person name="Maclean D.J."/>
            <person name="Ospina-Giraldo M.D."/>
            <person name="Morris P.F."/>
            <person name="Phuntumart V."/>
            <person name="Putnam N.H."/>
            <person name="Rash S."/>
            <person name="Rose J.K."/>
            <person name="Sakihama Y."/>
            <person name="Salamov A.A."/>
            <person name="Savidor A."/>
            <person name="Scheuring C.F."/>
            <person name="Smith B.M."/>
            <person name="Sobral B.W."/>
            <person name="Terry A."/>
            <person name="Torto-Alalibo T.A."/>
            <person name="Win J."/>
            <person name="Xu Z."/>
            <person name="Zhang H."/>
            <person name="Grigoriev I.V."/>
            <person name="Rokhsar D.S."/>
            <person name="Boore J.L."/>
        </authorList>
    </citation>
    <scope>NUCLEOTIDE SEQUENCE [LARGE SCALE GENOMIC DNA]</scope>
    <source>
        <strain evidence="1 2">P6497</strain>
    </source>
</reference>
<keyword evidence="2" id="KW-1185">Reference proteome</keyword>
<evidence type="ECO:0000313" key="2">
    <source>
        <dbReference type="Proteomes" id="UP000002640"/>
    </source>
</evidence>
<organism evidence="1 2">
    <name type="scientific">Phytophthora sojae (strain P6497)</name>
    <name type="common">Soybean stem and root rot agent</name>
    <name type="synonym">Phytophthora megasperma f. sp. glycines</name>
    <dbReference type="NCBI Taxonomy" id="1094619"/>
    <lineage>
        <taxon>Eukaryota</taxon>
        <taxon>Sar</taxon>
        <taxon>Stramenopiles</taxon>
        <taxon>Oomycota</taxon>
        <taxon>Peronosporomycetes</taxon>
        <taxon>Peronosporales</taxon>
        <taxon>Peronosporaceae</taxon>
        <taxon>Phytophthora</taxon>
    </lineage>
</organism>
<sequence>MEQRWGFLAPWTEVLRTRIKYRWPEADEGIWAFKRRFLEVYPPARFENSNQERAITEAAEKDFQRTIQKFREALALLAAVAHVDQSVWGYWLEHQCGVDLGVEGEEIYEEEIAVLFQLYMILISPKIWSKISLVRWFGVYQRTEASQDYLVALQNIAELAGNLPADKPGFDIEVPARLLFTETSDPSDGVRALQGIWTAERMAKAQWEMYDRNVENKAVEAGSLRCTFVIEPMILDFGERERDASRVRRFGDHVGKLGTLFDNVQESRVAFGELMMTLFNTPQRPRLLTKRSFASDGKSSDGSSPLQLGTIDLNCDHTLTYRDFNSMCSAIVTNQTARNVSMYLDISSTDDGGSRERWKWLAYAFFSKRTRGYSSLYRLEFTSLDSMTVEDMEGFSTIMASEHPEEDLCGTPRVQRRDLVFSQANAMKASSRGVTSLTLTFAVENEVGPVGLPDFLAAVGLPLKILSVRESQLQLDDSMMLQYCPKLDELALCRHRVEARLNFCDYRATNQELPELGCDWDDVLALLTRLRDKSSPLAQCVRRLRVQLFDWGRDWDDGTGEVRNGPTSEDEINAMRRMLELNETLEYFDVVAPSSYRVDISNFQQYHLQPIM</sequence>
<dbReference type="KEGG" id="psoj:PHYSODRAFT_306224"/>
<dbReference type="PROSITE" id="PS00018">
    <property type="entry name" value="EF_HAND_1"/>
    <property type="match status" value="1"/>
</dbReference>
<dbReference type="InterPro" id="IPR018247">
    <property type="entry name" value="EF_Hand_1_Ca_BS"/>
</dbReference>
<dbReference type="AlphaFoldDB" id="G5A8H0"/>